<comment type="caution">
    <text evidence="1">The sequence shown here is derived from an EMBL/GenBank/DDBJ whole genome shotgun (WGS) entry which is preliminary data.</text>
</comment>
<keyword evidence="2" id="KW-1185">Reference proteome</keyword>
<dbReference type="EMBL" id="ADVL01000709">
    <property type="protein sequence ID" value="EFH10044.1"/>
    <property type="molecule type" value="Genomic_DNA"/>
</dbReference>
<protein>
    <submittedName>
        <fullName evidence="1">Uncharacterized protein</fullName>
    </submittedName>
</protein>
<dbReference type="HOGENOM" id="CLU_3172695_0_0_5"/>
<evidence type="ECO:0000313" key="2">
    <source>
        <dbReference type="Proteomes" id="UP000005324"/>
    </source>
</evidence>
<accession>D5RRN6</accession>
<reference evidence="1 2" key="1">
    <citation type="submission" date="2010-04" db="EMBL/GenBank/DDBJ databases">
        <authorList>
            <person name="Qin X."/>
            <person name="Bachman B."/>
            <person name="Battles P."/>
            <person name="Bell A."/>
            <person name="Bess C."/>
            <person name="Bickham C."/>
            <person name="Chaboub L."/>
            <person name="Chen D."/>
            <person name="Coyle M."/>
            <person name="Deiros D.R."/>
            <person name="Dinh H."/>
            <person name="Forbes L."/>
            <person name="Fowler G."/>
            <person name="Francisco L."/>
            <person name="Fu Q."/>
            <person name="Gubbala S."/>
            <person name="Hale W."/>
            <person name="Han Y."/>
            <person name="Hemphill L."/>
            <person name="Highlander S.K."/>
            <person name="Hirani K."/>
            <person name="Hogues M."/>
            <person name="Jackson L."/>
            <person name="Jakkamsetti A."/>
            <person name="Javaid M."/>
            <person name="Jiang H."/>
            <person name="Korchina V."/>
            <person name="Kovar C."/>
            <person name="Lara F."/>
            <person name="Lee S."/>
            <person name="Mata R."/>
            <person name="Mathew T."/>
            <person name="Moen C."/>
            <person name="Morales K."/>
            <person name="Munidasa M."/>
            <person name="Nazareth L."/>
            <person name="Ngo R."/>
            <person name="Nguyen L."/>
            <person name="Okwuonu G."/>
            <person name="Ongeri F."/>
            <person name="Patil S."/>
            <person name="Petrosino J."/>
            <person name="Pham C."/>
            <person name="Pham P."/>
            <person name="Pu L.-L."/>
            <person name="Puazo M."/>
            <person name="Raj R."/>
            <person name="Reid J."/>
            <person name="Rouhana J."/>
            <person name="Saada N."/>
            <person name="Shang Y."/>
            <person name="Simmons D."/>
            <person name="Thornton R."/>
            <person name="Warren J."/>
            <person name="Weissenberger G."/>
            <person name="Zhang J."/>
            <person name="Zhang L."/>
            <person name="Zhou C."/>
            <person name="Zhu D."/>
            <person name="Muzny D."/>
            <person name="Worley K."/>
            <person name="Gibbs R."/>
        </authorList>
    </citation>
    <scope>NUCLEOTIDE SEQUENCE [LARGE SCALE GENOMIC DNA]</scope>
    <source>
        <strain evidence="1 2">ATCC 49957</strain>
    </source>
</reference>
<organism evidence="1 2">
    <name type="scientific">Pseudoroseomonas cervicalis ATCC 49957</name>
    <dbReference type="NCBI Taxonomy" id="525371"/>
    <lineage>
        <taxon>Bacteria</taxon>
        <taxon>Pseudomonadati</taxon>
        <taxon>Pseudomonadota</taxon>
        <taxon>Alphaproteobacteria</taxon>
        <taxon>Acetobacterales</taxon>
        <taxon>Roseomonadaceae</taxon>
        <taxon>Roseomonas</taxon>
    </lineage>
</organism>
<proteinExistence type="predicted"/>
<name>D5RRN6_9PROT</name>
<sequence>MALFFVVSATIQSRQGKSAGPVRISFRIVRFHKLPRIFAALRHERAT</sequence>
<evidence type="ECO:0000313" key="1">
    <source>
        <dbReference type="EMBL" id="EFH10044.1"/>
    </source>
</evidence>
<gene>
    <name evidence="1" type="ORF">HMPREF0731_3748</name>
</gene>
<dbReference type="Proteomes" id="UP000005324">
    <property type="component" value="Unassembled WGS sequence"/>
</dbReference>
<dbReference type="AlphaFoldDB" id="D5RRN6"/>